<dbReference type="InterPro" id="IPR010131">
    <property type="entry name" value="MdtP/NodT-like"/>
</dbReference>
<keyword evidence="2" id="KW-0449">Lipoprotein</keyword>
<keyword evidence="3" id="KW-0175">Coiled coil</keyword>
<comment type="caution">
    <text evidence="4">The sequence shown here is derived from an EMBL/GenBank/DDBJ whole genome shotgun (WGS) entry which is preliminary data.</text>
</comment>
<keyword evidence="2" id="KW-1134">Transmembrane beta strand</keyword>
<organism evidence="4 5">
    <name type="scientific">Xanthomonas bonasiae</name>
    <dbReference type="NCBI Taxonomy" id="2810351"/>
    <lineage>
        <taxon>Bacteria</taxon>
        <taxon>Pseudomonadati</taxon>
        <taxon>Pseudomonadota</taxon>
        <taxon>Gammaproteobacteria</taxon>
        <taxon>Lysobacterales</taxon>
        <taxon>Lysobacteraceae</taxon>
        <taxon>Xanthomonas</taxon>
    </lineage>
</organism>
<dbReference type="NCBIfam" id="TIGR01845">
    <property type="entry name" value="outer_NodT"/>
    <property type="match status" value="1"/>
</dbReference>
<keyword evidence="5" id="KW-1185">Reference proteome</keyword>
<evidence type="ECO:0000313" key="5">
    <source>
        <dbReference type="Proteomes" id="UP000695802"/>
    </source>
</evidence>
<keyword evidence="2" id="KW-0732">Signal</keyword>
<evidence type="ECO:0000313" key="4">
    <source>
        <dbReference type="EMBL" id="MBN6100659.1"/>
    </source>
</evidence>
<dbReference type="PANTHER" id="PTHR30203">
    <property type="entry name" value="OUTER MEMBRANE CATION EFFLUX PROTEIN"/>
    <property type="match status" value="1"/>
</dbReference>
<feature type="signal peptide" evidence="2">
    <location>
        <begin position="1"/>
        <end position="21"/>
    </location>
</feature>
<accession>A0ABS3B1A5</accession>
<dbReference type="Proteomes" id="UP000695802">
    <property type="component" value="Unassembled WGS sequence"/>
</dbReference>
<keyword evidence="2" id="KW-0472">Membrane</keyword>
<dbReference type="EMBL" id="JAFIWB010000001">
    <property type="protein sequence ID" value="MBN6100659.1"/>
    <property type="molecule type" value="Genomic_DNA"/>
</dbReference>
<gene>
    <name evidence="4" type="ORF">JR064_00575</name>
</gene>
<comment type="similarity">
    <text evidence="1 2">Belongs to the outer membrane factor (OMF) (TC 1.B.17) family.</text>
</comment>
<evidence type="ECO:0000256" key="3">
    <source>
        <dbReference type="SAM" id="Coils"/>
    </source>
</evidence>
<dbReference type="PANTHER" id="PTHR30203:SF29">
    <property type="entry name" value="PROTEIN CYAE"/>
    <property type="match status" value="1"/>
</dbReference>
<feature type="coiled-coil region" evidence="3">
    <location>
        <begin position="372"/>
        <end position="445"/>
    </location>
</feature>
<reference evidence="4 5" key="1">
    <citation type="submission" date="2021-02" db="EMBL/GenBank/DDBJ databases">
        <title>Taxonomically Unique Crown Gall-Associated Xanthomonas Stains Have Deficiency in Virulence Repertories.</title>
        <authorList>
            <person name="Mafakheri H."/>
            <person name="Taghavi S.M."/>
            <person name="Dimkic I."/>
            <person name="Nemanja K."/>
            <person name="Osdaghi E."/>
        </authorList>
    </citation>
    <scope>NUCLEOTIDE SEQUENCE [LARGE SCALE GENOMIC DNA]</scope>
    <source>
        <strain evidence="4 5">FX4</strain>
    </source>
</reference>
<comment type="subcellular location">
    <subcellularLocation>
        <location evidence="2">Cell outer membrane</location>
        <topology evidence="2">Lipid-anchor</topology>
    </subcellularLocation>
</comment>
<sequence length="484" mass="51074">MSRRRASRLTGLAVLSAAALAGCVSTPLPELTQPLPSQWTSLPATATPRPPGSAWWQDFHDPQLDALVAQALRDDLDVAQALARLRAARRMDGVATASLKPQLHARTEEPIDPDASASFLVAGFDAEWELPLFGRGEAARRMSRGDLQAAQASLEQVRTATVADVARNWIELRHAQQAEQLLQRIADARQRQATLSASLVQLRLAPPAAAAQAQAAQLQAQAALGEPRTASAAAAQRLAVLLARSAPDPAWSAADAAAAAPDATASGLQIGAIDAVPADLLRRRPDIAAREAEVLRAAGELGIARADRYPSIGLGGAIHWSTNLLSHRRTATPHEIASLGPLIDIPLFDWGLRQATAQARGELLQAATLAYRQCVLDAVAEVQNALTALEQQRQRVLAQQQALQALQQAADAAQARRRLGLGSDLDVATQQAARDQTALELLEAQRQRDLDYIALQTALGSAQTQASATATATVSDAGSAGATP</sequence>
<dbReference type="Gene3D" id="1.20.1600.10">
    <property type="entry name" value="Outer membrane efflux proteins (OEP)"/>
    <property type="match status" value="1"/>
</dbReference>
<dbReference type="Pfam" id="PF02321">
    <property type="entry name" value="OEP"/>
    <property type="match status" value="2"/>
</dbReference>
<dbReference type="SUPFAM" id="SSF56954">
    <property type="entry name" value="Outer membrane efflux proteins (OEP)"/>
    <property type="match status" value="1"/>
</dbReference>
<keyword evidence="2" id="KW-0812">Transmembrane</keyword>
<protein>
    <submittedName>
        <fullName evidence="4">Efflux transporter outer membrane subunit</fullName>
    </submittedName>
</protein>
<dbReference type="InterPro" id="IPR003423">
    <property type="entry name" value="OMP_efflux"/>
</dbReference>
<dbReference type="Gene3D" id="2.20.200.10">
    <property type="entry name" value="Outer membrane efflux proteins (OEP)"/>
    <property type="match status" value="1"/>
</dbReference>
<dbReference type="RefSeq" id="WP_206228470.1">
    <property type="nucleotide sequence ID" value="NZ_JAFIWB010000001.1"/>
</dbReference>
<evidence type="ECO:0000256" key="2">
    <source>
        <dbReference type="RuleBase" id="RU362097"/>
    </source>
</evidence>
<feature type="chain" id="PRO_5044970844" evidence="2">
    <location>
        <begin position="22"/>
        <end position="484"/>
    </location>
</feature>
<proteinExistence type="inferred from homology"/>
<evidence type="ECO:0000256" key="1">
    <source>
        <dbReference type="ARBA" id="ARBA00007613"/>
    </source>
</evidence>
<dbReference type="PROSITE" id="PS51257">
    <property type="entry name" value="PROKAR_LIPOPROTEIN"/>
    <property type="match status" value="1"/>
</dbReference>
<name>A0ABS3B1A5_9XANT</name>
<keyword evidence="2" id="KW-0564">Palmitate</keyword>